<dbReference type="GO" id="GO:0047429">
    <property type="term" value="F:nucleoside triphosphate diphosphatase activity"/>
    <property type="evidence" value="ECO:0007669"/>
    <property type="project" value="InterPro"/>
</dbReference>
<proteinExistence type="inferred from homology"/>
<comment type="similarity">
    <text evidence="2">Belongs to the HAM1 NTPase family.</text>
</comment>
<dbReference type="InterPro" id="IPR027502">
    <property type="entry name" value="ITPase"/>
</dbReference>
<dbReference type="GO" id="GO:0046872">
    <property type="term" value="F:metal ion binding"/>
    <property type="evidence" value="ECO:0007669"/>
    <property type="project" value="UniProtKB-KW"/>
</dbReference>
<sequence length="185" mass="21278">MALYFVTGNKNKLIELKKILDIEIESITFDIPEIQGEPYDIIIEKAKYIANKTQKRILVEDTSLCFNALGSMPGPYVKSFMEKIGSEGLYKMLGSFDDKTCYALCLFAYCEPDNDPIIFEGKCNGTIVKPYYDENGKNPGFGWDNIFQPDNYDKTFAELYNDVKNKISHRYLALQKLSNFLKHNF</sequence>
<dbReference type="FunFam" id="3.90.950.10:FF:000003">
    <property type="entry name" value="Inosine triphosphate pyrophosphatase"/>
    <property type="match status" value="1"/>
</dbReference>
<dbReference type="GO" id="GO:0009143">
    <property type="term" value="P:nucleoside triphosphate catabolic process"/>
    <property type="evidence" value="ECO:0007669"/>
    <property type="project" value="InterPro"/>
</dbReference>
<dbReference type="InterPro" id="IPR002637">
    <property type="entry name" value="RdgB/HAM1"/>
</dbReference>
<evidence type="ECO:0000313" key="8">
    <source>
        <dbReference type="EMBL" id="AYV76289.1"/>
    </source>
</evidence>
<organism evidence="8">
    <name type="scientific">Terrestrivirus sp</name>
    <dbReference type="NCBI Taxonomy" id="2487775"/>
    <lineage>
        <taxon>Viruses</taxon>
        <taxon>Varidnaviria</taxon>
        <taxon>Bamfordvirae</taxon>
        <taxon>Nucleocytoviricota</taxon>
        <taxon>Megaviricetes</taxon>
        <taxon>Imitervirales</taxon>
        <taxon>Mimiviridae</taxon>
        <taxon>Klosneuvirinae</taxon>
    </lineage>
</organism>
<name>A0A3G4ZS76_9VIRU</name>
<keyword evidence="7" id="KW-0460">Magnesium</keyword>
<gene>
    <name evidence="8" type="ORF">Terrestrivirus5_111</name>
</gene>
<dbReference type="Pfam" id="PF01725">
    <property type="entry name" value="Ham1p_like"/>
    <property type="match status" value="1"/>
</dbReference>
<evidence type="ECO:0008006" key="9">
    <source>
        <dbReference type="Google" id="ProtNLM"/>
    </source>
</evidence>
<dbReference type="HAMAP" id="MF_03148">
    <property type="entry name" value="HAM1_NTPase"/>
    <property type="match status" value="1"/>
</dbReference>
<dbReference type="CDD" id="cd00515">
    <property type="entry name" value="HAM1"/>
    <property type="match status" value="1"/>
</dbReference>
<evidence type="ECO:0000256" key="5">
    <source>
        <dbReference type="ARBA" id="ARBA00022741"/>
    </source>
</evidence>
<evidence type="ECO:0000256" key="4">
    <source>
        <dbReference type="ARBA" id="ARBA00022723"/>
    </source>
</evidence>
<dbReference type="EMBL" id="MK071983">
    <property type="protein sequence ID" value="AYV76289.1"/>
    <property type="molecule type" value="Genomic_DNA"/>
</dbReference>
<dbReference type="PANTHER" id="PTHR11067">
    <property type="entry name" value="INOSINE TRIPHOSPHATE PYROPHOSPHATASE/HAM1 PROTEIN"/>
    <property type="match status" value="1"/>
</dbReference>
<keyword evidence="4" id="KW-0479">Metal-binding</keyword>
<comment type="subcellular location">
    <subcellularLocation>
        <location evidence="1">Cytoplasm</location>
    </subcellularLocation>
</comment>
<dbReference type="SUPFAM" id="SSF52972">
    <property type="entry name" value="ITPase-like"/>
    <property type="match status" value="1"/>
</dbReference>
<dbReference type="NCBIfam" id="TIGR00042">
    <property type="entry name" value="RdgB/HAM1 family non-canonical purine NTP pyrophosphatase"/>
    <property type="match status" value="1"/>
</dbReference>
<keyword evidence="3" id="KW-0963">Cytoplasm</keyword>
<protein>
    <recommendedName>
        <fullName evidence="9">Inosine triphosphate pyrophosphatase</fullName>
    </recommendedName>
</protein>
<evidence type="ECO:0000256" key="2">
    <source>
        <dbReference type="ARBA" id="ARBA00008023"/>
    </source>
</evidence>
<dbReference type="GO" id="GO:0000166">
    <property type="term" value="F:nucleotide binding"/>
    <property type="evidence" value="ECO:0007669"/>
    <property type="project" value="UniProtKB-KW"/>
</dbReference>
<keyword evidence="5" id="KW-0547">Nucleotide-binding</keyword>
<dbReference type="Gene3D" id="3.90.950.10">
    <property type="match status" value="1"/>
</dbReference>
<evidence type="ECO:0000256" key="1">
    <source>
        <dbReference type="ARBA" id="ARBA00004496"/>
    </source>
</evidence>
<evidence type="ECO:0000256" key="6">
    <source>
        <dbReference type="ARBA" id="ARBA00022801"/>
    </source>
</evidence>
<dbReference type="PANTHER" id="PTHR11067:SF9">
    <property type="entry name" value="INOSINE TRIPHOSPHATE PYROPHOSPHATASE"/>
    <property type="match status" value="1"/>
</dbReference>
<keyword evidence="6" id="KW-0378">Hydrolase</keyword>
<evidence type="ECO:0000256" key="7">
    <source>
        <dbReference type="ARBA" id="ARBA00022842"/>
    </source>
</evidence>
<dbReference type="InterPro" id="IPR029001">
    <property type="entry name" value="ITPase-like_fam"/>
</dbReference>
<accession>A0A3G4ZS76</accession>
<reference evidence="8" key="1">
    <citation type="submission" date="2018-10" db="EMBL/GenBank/DDBJ databases">
        <title>Hidden diversity of soil giant viruses.</title>
        <authorList>
            <person name="Schulz F."/>
            <person name="Alteio L."/>
            <person name="Goudeau D."/>
            <person name="Ryan E.M."/>
            <person name="Malmstrom R.R."/>
            <person name="Blanchard J."/>
            <person name="Woyke T."/>
        </authorList>
    </citation>
    <scope>NUCLEOTIDE SEQUENCE</scope>
    <source>
        <strain evidence="8">TEV1</strain>
    </source>
</reference>
<evidence type="ECO:0000256" key="3">
    <source>
        <dbReference type="ARBA" id="ARBA00022490"/>
    </source>
</evidence>